<keyword evidence="1" id="KW-0175">Coiled coil</keyword>
<accession>A0A449D310</accession>
<evidence type="ECO:0000256" key="1">
    <source>
        <dbReference type="SAM" id="Coils"/>
    </source>
</evidence>
<protein>
    <submittedName>
        <fullName evidence="4">Uncharacterized protein</fullName>
    </submittedName>
</protein>
<sequence length="280" mass="31472">MSTTKNIPTPAENEIRPRYEAVRSRHSKAVEELEAARQAEATAQDNVNAHLALADTKESKPKSWAHDLAELEATLKWARSRRTSKSMELEEAQRDLQAAERALALAKMEDRAAVIGGFSRDEFIQRYKQKLAPIRDEMWAELHLLADLETEVADIAREAGIDNGDPRYTPPPTGSSDPGRHQFDGVNLAPGGLNSYLAEEALEVGDDPRVVAAREAAAAEWTARRDAEEQERREERERERLWREHRERTFNPNAPRQIQYPDGGHPMKTSRLGPGLTPNG</sequence>
<dbReference type="KEGG" id="bcau:I6G59_12130"/>
<gene>
    <name evidence="3" type="ORF">I6G59_12130</name>
    <name evidence="4" type="ORF">NCTC12391_01139</name>
</gene>
<reference evidence="4 5" key="1">
    <citation type="submission" date="2019-02" db="EMBL/GenBank/DDBJ databases">
        <authorList>
            <consortium name="Pathogen Informatics"/>
        </authorList>
    </citation>
    <scope>NUCLEOTIDE SEQUENCE [LARGE SCALE GENOMIC DNA]</scope>
    <source>
        <strain evidence="4 5">3012STDY7078520</strain>
    </source>
</reference>
<dbReference type="RefSeq" id="WP_141236382.1">
    <property type="nucleotide sequence ID" value="NZ_CP065682.1"/>
</dbReference>
<dbReference type="AlphaFoldDB" id="A0A449D310"/>
<dbReference type="Proteomes" id="UP000386281">
    <property type="component" value="Unassembled WGS sequence"/>
</dbReference>
<evidence type="ECO:0000313" key="3">
    <source>
        <dbReference type="EMBL" id="QPS32736.1"/>
    </source>
</evidence>
<evidence type="ECO:0000313" key="6">
    <source>
        <dbReference type="Proteomes" id="UP000594979"/>
    </source>
</evidence>
<dbReference type="Proteomes" id="UP000594979">
    <property type="component" value="Chromosome"/>
</dbReference>
<proteinExistence type="predicted"/>
<dbReference type="EMBL" id="CAACXN010000014">
    <property type="protein sequence ID" value="VEW11999.1"/>
    <property type="molecule type" value="Genomic_DNA"/>
</dbReference>
<feature type="region of interest" description="Disordered" evidence="2">
    <location>
        <begin position="160"/>
        <end position="180"/>
    </location>
</feature>
<reference evidence="3 6" key="2">
    <citation type="submission" date="2020-12" db="EMBL/GenBank/DDBJ databases">
        <title>FDA dAtabase for Regulatory Grade micrObial Sequences (FDA-ARGOS): Supporting development and validation of Infectious Disease Dx tests.</title>
        <authorList>
            <person name="Sproer C."/>
            <person name="Gronow S."/>
            <person name="Severitt S."/>
            <person name="Schroder I."/>
            <person name="Tallon L."/>
            <person name="Sadzewicz L."/>
            <person name="Zhao X."/>
            <person name="Boylan J."/>
            <person name="Ott S."/>
            <person name="Bowen H."/>
            <person name="Vavikolanu K."/>
            <person name="Mehta A."/>
            <person name="Aluvathingal J."/>
            <person name="Nadendla S."/>
            <person name="Lowell S."/>
            <person name="Myers T."/>
            <person name="Yan Y."/>
            <person name="Sichtig H."/>
        </authorList>
    </citation>
    <scope>NUCLEOTIDE SEQUENCE [LARGE SCALE GENOMIC DNA]</scope>
    <source>
        <strain evidence="3 6">FDAARGOS_902</strain>
    </source>
</reference>
<dbReference type="EMBL" id="CP065682">
    <property type="protein sequence ID" value="QPS32736.1"/>
    <property type="molecule type" value="Genomic_DNA"/>
</dbReference>
<evidence type="ECO:0000313" key="5">
    <source>
        <dbReference type="Proteomes" id="UP000386281"/>
    </source>
</evidence>
<evidence type="ECO:0000256" key="2">
    <source>
        <dbReference type="SAM" id="MobiDB-lite"/>
    </source>
</evidence>
<evidence type="ECO:0000313" key="4">
    <source>
        <dbReference type="EMBL" id="VEW11999.1"/>
    </source>
</evidence>
<feature type="region of interest" description="Disordered" evidence="2">
    <location>
        <begin position="219"/>
        <end position="280"/>
    </location>
</feature>
<feature type="coiled-coil region" evidence="1">
    <location>
        <begin position="82"/>
        <end position="109"/>
    </location>
</feature>
<name>A0A449D310_9MICO</name>
<organism evidence="4 5">
    <name type="scientific">Brevibacterium casei</name>
    <dbReference type="NCBI Taxonomy" id="33889"/>
    <lineage>
        <taxon>Bacteria</taxon>
        <taxon>Bacillati</taxon>
        <taxon>Actinomycetota</taxon>
        <taxon>Actinomycetes</taxon>
        <taxon>Micrococcales</taxon>
        <taxon>Brevibacteriaceae</taxon>
        <taxon>Brevibacterium</taxon>
    </lineage>
</organism>
<feature type="compositionally biased region" description="Basic and acidic residues" evidence="2">
    <location>
        <begin position="222"/>
        <end position="249"/>
    </location>
</feature>